<proteinExistence type="predicted"/>
<protein>
    <submittedName>
        <fullName evidence="1">Jg15202 protein</fullName>
    </submittedName>
</protein>
<comment type="caution">
    <text evidence="1">The sequence shown here is derived from an EMBL/GenBank/DDBJ whole genome shotgun (WGS) entry which is preliminary data.</text>
</comment>
<evidence type="ECO:0000313" key="2">
    <source>
        <dbReference type="Proteomes" id="UP000838756"/>
    </source>
</evidence>
<dbReference type="EMBL" id="CAKXAJ010015334">
    <property type="protein sequence ID" value="CAH2216403.1"/>
    <property type="molecule type" value="Genomic_DNA"/>
</dbReference>
<organism evidence="1 2">
    <name type="scientific">Pararge aegeria aegeria</name>
    <dbReference type="NCBI Taxonomy" id="348720"/>
    <lineage>
        <taxon>Eukaryota</taxon>
        <taxon>Metazoa</taxon>
        <taxon>Ecdysozoa</taxon>
        <taxon>Arthropoda</taxon>
        <taxon>Hexapoda</taxon>
        <taxon>Insecta</taxon>
        <taxon>Pterygota</taxon>
        <taxon>Neoptera</taxon>
        <taxon>Endopterygota</taxon>
        <taxon>Lepidoptera</taxon>
        <taxon>Glossata</taxon>
        <taxon>Ditrysia</taxon>
        <taxon>Papilionoidea</taxon>
        <taxon>Nymphalidae</taxon>
        <taxon>Satyrinae</taxon>
        <taxon>Satyrini</taxon>
        <taxon>Parargina</taxon>
        <taxon>Pararge</taxon>
    </lineage>
</organism>
<feature type="non-terminal residue" evidence="1">
    <location>
        <position position="1"/>
    </location>
</feature>
<dbReference type="AlphaFoldDB" id="A0A8S4QR20"/>
<name>A0A8S4QR20_9NEOP</name>
<reference evidence="1" key="1">
    <citation type="submission" date="2022-03" db="EMBL/GenBank/DDBJ databases">
        <authorList>
            <person name="Lindestad O."/>
        </authorList>
    </citation>
    <scope>NUCLEOTIDE SEQUENCE</scope>
</reference>
<dbReference type="Proteomes" id="UP000838756">
    <property type="component" value="Unassembled WGS sequence"/>
</dbReference>
<evidence type="ECO:0000313" key="1">
    <source>
        <dbReference type="EMBL" id="CAH2216403.1"/>
    </source>
</evidence>
<dbReference type="OrthoDB" id="10069705at2759"/>
<sequence length="54" mass="6154">MAVSCPEVMYGAYYPYLYGRGAARSFHHAPHFQYDRVSEGPEARLSGTDLYFSM</sequence>
<gene>
    <name evidence="1" type="primary">jg15202</name>
    <name evidence="1" type="ORF">PAEG_LOCUS4450</name>
</gene>
<accession>A0A8S4QR20</accession>
<keyword evidence="2" id="KW-1185">Reference proteome</keyword>